<feature type="domain" description="Protein kinase" evidence="5">
    <location>
        <begin position="264"/>
        <end position="653"/>
    </location>
</feature>
<gene>
    <name evidence="6" type="ORF">EVJ58_g1111</name>
</gene>
<feature type="compositionally biased region" description="Low complexity" evidence="4">
    <location>
        <begin position="369"/>
        <end position="384"/>
    </location>
</feature>
<evidence type="ECO:0000256" key="2">
    <source>
        <dbReference type="ARBA" id="ARBA00022840"/>
    </source>
</evidence>
<reference evidence="6 7" key="1">
    <citation type="submission" date="2019-01" db="EMBL/GenBank/DDBJ databases">
        <title>Genome sequencing of the rare red list fungi Fomitopsis rosea.</title>
        <authorList>
            <person name="Buettner E."/>
            <person name="Kellner H."/>
        </authorList>
    </citation>
    <scope>NUCLEOTIDE SEQUENCE [LARGE SCALE GENOMIC DNA]</scope>
    <source>
        <strain evidence="6 7">DSM 105464</strain>
    </source>
</reference>
<evidence type="ECO:0000313" key="7">
    <source>
        <dbReference type="Proteomes" id="UP000298390"/>
    </source>
</evidence>
<evidence type="ECO:0000259" key="5">
    <source>
        <dbReference type="PROSITE" id="PS50011"/>
    </source>
</evidence>
<dbReference type="GO" id="GO:0045719">
    <property type="term" value="P:negative regulation of glycogen biosynthetic process"/>
    <property type="evidence" value="ECO:0007669"/>
    <property type="project" value="TreeGrafter"/>
</dbReference>
<dbReference type="AlphaFoldDB" id="A0A4Y9Z165"/>
<dbReference type="GO" id="GO:0035556">
    <property type="term" value="P:intracellular signal transduction"/>
    <property type="evidence" value="ECO:0007669"/>
    <property type="project" value="TreeGrafter"/>
</dbReference>
<evidence type="ECO:0000313" key="6">
    <source>
        <dbReference type="EMBL" id="TFY68272.1"/>
    </source>
</evidence>
<feature type="binding site" evidence="3">
    <location>
        <position position="297"/>
    </location>
    <ligand>
        <name>ATP</name>
        <dbReference type="ChEBI" id="CHEBI:30616"/>
    </ligand>
</feature>
<accession>A0A4Y9Z165</accession>
<name>A0A4Y9Z165_9APHY</name>
<dbReference type="PROSITE" id="PS00108">
    <property type="entry name" value="PROTEIN_KINASE_ST"/>
    <property type="match status" value="1"/>
</dbReference>
<comment type="caution">
    <text evidence="6">The sequence shown here is derived from an EMBL/GenBank/DDBJ whole genome shotgun (WGS) entry which is preliminary data.</text>
</comment>
<dbReference type="Proteomes" id="UP000298390">
    <property type="component" value="Unassembled WGS sequence"/>
</dbReference>
<feature type="region of interest" description="Disordered" evidence="4">
    <location>
        <begin position="105"/>
        <end position="126"/>
    </location>
</feature>
<dbReference type="InterPro" id="IPR008271">
    <property type="entry name" value="Ser/Thr_kinase_AS"/>
</dbReference>
<dbReference type="InterPro" id="IPR011009">
    <property type="entry name" value="Kinase-like_dom_sf"/>
</dbReference>
<dbReference type="Gene3D" id="3.30.200.20">
    <property type="entry name" value="Phosphorylase Kinase, domain 1"/>
    <property type="match status" value="1"/>
</dbReference>
<dbReference type="SMART" id="SM00220">
    <property type="entry name" value="S_TKc"/>
    <property type="match status" value="1"/>
</dbReference>
<dbReference type="EMBL" id="SEKV01000034">
    <property type="protein sequence ID" value="TFY68272.1"/>
    <property type="molecule type" value="Genomic_DNA"/>
</dbReference>
<feature type="region of interest" description="Disordered" evidence="4">
    <location>
        <begin position="1"/>
        <end position="65"/>
    </location>
</feature>
<dbReference type="STRING" id="34475.A0A4Y9Z165"/>
<keyword evidence="1 3" id="KW-0547">Nucleotide-binding</keyword>
<dbReference type="Gene3D" id="1.10.510.10">
    <property type="entry name" value="Transferase(Phosphotransferase) domain 1"/>
    <property type="match status" value="1"/>
</dbReference>
<dbReference type="GO" id="GO:0005524">
    <property type="term" value="F:ATP binding"/>
    <property type="evidence" value="ECO:0007669"/>
    <property type="project" value="UniProtKB-UniRule"/>
</dbReference>
<feature type="region of interest" description="Disordered" evidence="4">
    <location>
        <begin position="433"/>
        <end position="462"/>
    </location>
</feature>
<dbReference type="GO" id="GO:0004674">
    <property type="term" value="F:protein serine/threonine kinase activity"/>
    <property type="evidence" value="ECO:0007669"/>
    <property type="project" value="TreeGrafter"/>
</dbReference>
<dbReference type="InterPro" id="IPR000719">
    <property type="entry name" value="Prot_kinase_dom"/>
</dbReference>
<dbReference type="PROSITE" id="PS50011">
    <property type="entry name" value="PROTEIN_KINASE_DOM"/>
    <property type="match status" value="1"/>
</dbReference>
<proteinExistence type="predicted"/>
<dbReference type="Pfam" id="PF00069">
    <property type="entry name" value="Pkinase"/>
    <property type="match status" value="2"/>
</dbReference>
<protein>
    <recommendedName>
        <fullName evidence="5">Protein kinase domain-containing protein</fullName>
    </recommendedName>
</protein>
<dbReference type="InterPro" id="IPR017441">
    <property type="entry name" value="Protein_kinase_ATP_BS"/>
</dbReference>
<evidence type="ECO:0000256" key="4">
    <source>
        <dbReference type="SAM" id="MobiDB-lite"/>
    </source>
</evidence>
<dbReference type="PANTHER" id="PTHR24346:SF72">
    <property type="entry name" value="CAMK PROTEIN KINASE"/>
    <property type="match status" value="1"/>
</dbReference>
<dbReference type="GO" id="GO:0005634">
    <property type="term" value="C:nucleus"/>
    <property type="evidence" value="ECO:0007669"/>
    <property type="project" value="TreeGrafter"/>
</dbReference>
<feature type="region of interest" description="Disordered" evidence="4">
    <location>
        <begin position="359"/>
        <end position="384"/>
    </location>
</feature>
<dbReference type="GO" id="GO:0005829">
    <property type="term" value="C:cytosol"/>
    <property type="evidence" value="ECO:0007669"/>
    <property type="project" value="TreeGrafter"/>
</dbReference>
<evidence type="ECO:0000256" key="1">
    <source>
        <dbReference type="ARBA" id="ARBA00022741"/>
    </source>
</evidence>
<feature type="compositionally biased region" description="Basic and acidic residues" evidence="4">
    <location>
        <begin position="1"/>
        <end position="12"/>
    </location>
</feature>
<dbReference type="PANTHER" id="PTHR24346">
    <property type="entry name" value="MAP/MICROTUBULE AFFINITY-REGULATING KINASE"/>
    <property type="match status" value="1"/>
</dbReference>
<feature type="compositionally biased region" description="Basic and acidic residues" evidence="4">
    <location>
        <begin position="444"/>
        <end position="455"/>
    </location>
</feature>
<evidence type="ECO:0000256" key="3">
    <source>
        <dbReference type="PROSITE-ProRule" id="PRU10141"/>
    </source>
</evidence>
<dbReference type="PROSITE" id="PS00107">
    <property type="entry name" value="PROTEIN_KINASE_ATP"/>
    <property type="match status" value="1"/>
</dbReference>
<sequence>MPLSSEHTRDQTETSCFGLLSPPSDPGDAPSAPEAYALQPQLNDVEEQPHSHEEYSPDEGGLTGELYAPFVPAEQAGTSAHGATPPHLLDPYSFSPLSPLPSLSAPSLPGLQPDVPQHIFHSSTSAPPQALDLANASLEMTFADNNYDGYHNYSFDPDASPFMQDKQLFHTNVLRDFSSFSDPAASSSGFLSPLPSVSMHNLSDSTVCSTESFDIPQTVSPAALHQPNFSGAYASDDTLLTRGRLYSPRFPVEHKLDLVFVRSYLLGDELGAGGYGFVMTARHRTEGNEVAVKFIIKSKVPDHAWVDDGYGGRVPAEVMLLGGLEHPNIVKCFELYEDETYYYMVQELHGTPWVSKKEKKAKQPTAPGSLCTPSASSPPLLTPSLSNDSMFDSVPPTPYMSSDSLRDLPSISVSLQSPMLHEQGSALFAPPHIQHPSPSAAQEVQEKAQGEDHAHGLLRGPLPMPLPLQVRPNFSRRPSYDLFECIEQSKYKRLSENQARYIFAQVVEAVYHLDSKGITHCDIKDENLLVDSDLRVKLIDFGSAVWVDDPSAPRPYYHQFYGTTAYASSEILRKMPYRAPPAEIWTLGVLLSYLLTGHSPFPTELDAIEGRITLRELGSARLSRAAISLIQRCLERDPDRRADIVEVRGHRWLVSALERGGHDQ</sequence>
<keyword evidence="2 3" id="KW-0067">ATP-binding</keyword>
<organism evidence="6 7">
    <name type="scientific">Rhodofomes roseus</name>
    <dbReference type="NCBI Taxonomy" id="34475"/>
    <lineage>
        <taxon>Eukaryota</taxon>
        <taxon>Fungi</taxon>
        <taxon>Dikarya</taxon>
        <taxon>Basidiomycota</taxon>
        <taxon>Agaricomycotina</taxon>
        <taxon>Agaricomycetes</taxon>
        <taxon>Polyporales</taxon>
        <taxon>Rhodofomes</taxon>
    </lineage>
</organism>
<dbReference type="SUPFAM" id="SSF56112">
    <property type="entry name" value="Protein kinase-like (PK-like)"/>
    <property type="match status" value="2"/>
</dbReference>